<dbReference type="Gramene" id="Mp8g01480.1">
    <property type="protein sequence ID" value="Mp8g01480.1.cds"/>
    <property type="gene ID" value="Mp8g01480"/>
</dbReference>
<dbReference type="InterPro" id="IPR050791">
    <property type="entry name" value="Aldo-Keto_reductase"/>
</dbReference>
<dbReference type="PANTHER" id="PTHR43625:SF88">
    <property type="entry name" value="OS07G0143000 PROTEIN"/>
    <property type="match status" value="1"/>
</dbReference>
<dbReference type="OMA" id="YQVHWPF"/>
<proteinExistence type="predicted"/>
<dbReference type="EMBL" id="KZ772736">
    <property type="protein sequence ID" value="PTQ36367.1"/>
    <property type="molecule type" value="Genomic_DNA"/>
</dbReference>
<dbReference type="InterPro" id="IPR018170">
    <property type="entry name" value="Aldo/ket_reductase_CS"/>
</dbReference>
<dbReference type="InterPro" id="IPR023210">
    <property type="entry name" value="NADP_OxRdtase_dom"/>
</dbReference>
<dbReference type="AlphaFoldDB" id="A0A2R6WR77"/>
<feature type="compositionally biased region" description="Polar residues" evidence="2">
    <location>
        <begin position="80"/>
        <end position="90"/>
    </location>
</feature>
<evidence type="ECO:0000313" key="5">
    <source>
        <dbReference type="Proteomes" id="UP000244005"/>
    </source>
</evidence>
<evidence type="ECO:0000256" key="2">
    <source>
        <dbReference type="SAM" id="MobiDB-lite"/>
    </source>
</evidence>
<name>A0A2R6WR77_MARPO</name>
<dbReference type="GO" id="GO:0016491">
    <property type="term" value="F:oxidoreductase activity"/>
    <property type="evidence" value="ECO:0007669"/>
    <property type="project" value="UniProtKB-KW"/>
</dbReference>
<dbReference type="Pfam" id="PF00248">
    <property type="entry name" value="Aldo_ket_red"/>
    <property type="match status" value="1"/>
</dbReference>
<dbReference type="PROSITE" id="PS00062">
    <property type="entry name" value="ALDOKETO_REDUCTASE_2"/>
    <property type="match status" value="1"/>
</dbReference>
<dbReference type="Gene3D" id="3.20.20.100">
    <property type="entry name" value="NADP-dependent oxidoreductase domain"/>
    <property type="match status" value="1"/>
</dbReference>
<dbReference type="PRINTS" id="PR00069">
    <property type="entry name" value="ALDKETRDTASE"/>
</dbReference>
<evidence type="ECO:0000256" key="1">
    <source>
        <dbReference type="ARBA" id="ARBA00023002"/>
    </source>
</evidence>
<dbReference type="OrthoDB" id="37537at2759"/>
<sequence length="422" mass="45069">MASVALGGSAVHLANGSGAACVNCSTLRSSRALASSQRSFRGIPLAAGGGRSSTGGAKEHSSSSSSSRTRAQAQAVDSWPSPSAASTEPETVQLGRSEVYVPRLGVGSWSWGDAFFWHEGGWDDRKAKEAKAAFEASVDSGLPFFDTAEVYGQKWGGGDDSETLLGRFIKERQKAKPTESTKVVVATKFAALPWRFGRGSVVSAVKSSLQRLGISQIDLYQLHWPGLWGNDAFVDGLADAVELGLVKAVGVSNYKEQRLRDAYTQLKKRGVILASNQVHYSLVYRNPEQNGVKKACDELGVSLIAYSPLGQGVLTGKYSRTKLPSGARGKTYNEQFMTELEPLMTRMKEIGQLHGGKTPTQVSLNWLLAQGNVIPIPGAKSASQAQEFAGALGWSLSGSEVEELRSIAKNVKPVMGFPAELI</sequence>
<dbReference type="PANTHER" id="PTHR43625">
    <property type="entry name" value="AFLATOXIN B1 ALDEHYDE REDUCTASE"/>
    <property type="match status" value="1"/>
</dbReference>
<reference evidence="5" key="1">
    <citation type="journal article" date="2017" name="Cell">
        <title>Insights into land plant evolution garnered from the Marchantia polymorpha genome.</title>
        <authorList>
            <person name="Bowman J.L."/>
            <person name="Kohchi T."/>
            <person name="Yamato K.T."/>
            <person name="Jenkins J."/>
            <person name="Shu S."/>
            <person name="Ishizaki K."/>
            <person name="Yamaoka S."/>
            <person name="Nishihama R."/>
            <person name="Nakamura Y."/>
            <person name="Berger F."/>
            <person name="Adam C."/>
            <person name="Aki S.S."/>
            <person name="Althoff F."/>
            <person name="Araki T."/>
            <person name="Arteaga-Vazquez M.A."/>
            <person name="Balasubrmanian S."/>
            <person name="Barry K."/>
            <person name="Bauer D."/>
            <person name="Boehm C.R."/>
            <person name="Briginshaw L."/>
            <person name="Caballero-Perez J."/>
            <person name="Catarino B."/>
            <person name="Chen F."/>
            <person name="Chiyoda S."/>
            <person name="Chovatia M."/>
            <person name="Davies K.M."/>
            <person name="Delmans M."/>
            <person name="Demura T."/>
            <person name="Dierschke T."/>
            <person name="Dolan L."/>
            <person name="Dorantes-Acosta A.E."/>
            <person name="Eklund D.M."/>
            <person name="Florent S.N."/>
            <person name="Flores-Sandoval E."/>
            <person name="Fujiyama A."/>
            <person name="Fukuzawa H."/>
            <person name="Galik B."/>
            <person name="Grimanelli D."/>
            <person name="Grimwood J."/>
            <person name="Grossniklaus U."/>
            <person name="Hamada T."/>
            <person name="Haseloff J."/>
            <person name="Hetherington A.J."/>
            <person name="Higo A."/>
            <person name="Hirakawa Y."/>
            <person name="Hundley H.N."/>
            <person name="Ikeda Y."/>
            <person name="Inoue K."/>
            <person name="Inoue S.I."/>
            <person name="Ishida S."/>
            <person name="Jia Q."/>
            <person name="Kakita M."/>
            <person name="Kanazawa T."/>
            <person name="Kawai Y."/>
            <person name="Kawashima T."/>
            <person name="Kennedy M."/>
            <person name="Kinose K."/>
            <person name="Kinoshita T."/>
            <person name="Kohara Y."/>
            <person name="Koide E."/>
            <person name="Komatsu K."/>
            <person name="Kopischke S."/>
            <person name="Kubo M."/>
            <person name="Kyozuka J."/>
            <person name="Lagercrantz U."/>
            <person name="Lin S.S."/>
            <person name="Lindquist E."/>
            <person name="Lipzen A.M."/>
            <person name="Lu C.W."/>
            <person name="De Luna E."/>
            <person name="Martienssen R.A."/>
            <person name="Minamino N."/>
            <person name="Mizutani M."/>
            <person name="Mizutani M."/>
            <person name="Mochizuki N."/>
            <person name="Monte I."/>
            <person name="Mosher R."/>
            <person name="Nagasaki H."/>
            <person name="Nakagami H."/>
            <person name="Naramoto S."/>
            <person name="Nishitani K."/>
            <person name="Ohtani M."/>
            <person name="Okamoto T."/>
            <person name="Okumura M."/>
            <person name="Phillips J."/>
            <person name="Pollak B."/>
            <person name="Reinders A."/>
            <person name="Rovekamp M."/>
            <person name="Sano R."/>
            <person name="Sawa S."/>
            <person name="Schmid M.W."/>
            <person name="Shirakawa M."/>
            <person name="Solano R."/>
            <person name="Spunde A."/>
            <person name="Suetsugu N."/>
            <person name="Sugano S."/>
            <person name="Sugiyama A."/>
            <person name="Sun R."/>
            <person name="Suzuki Y."/>
            <person name="Takenaka M."/>
            <person name="Takezawa D."/>
            <person name="Tomogane H."/>
            <person name="Tsuzuki M."/>
            <person name="Ueda T."/>
            <person name="Umeda M."/>
            <person name="Ward J.M."/>
            <person name="Watanabe Y."/>
            <person name="Yazaki K."/>
            <person name="Yokoyama R."/>
            <person name="Yoshitake Y."/>
            <person name="Yotsui I."/>
            <person name="Zachgo S."/>
            <person name="Schmutz J."/>
        </authorList>
    </citation>
    <scope>NUCLEOTIDE SEQUENCE [LARGE SCALE GENOMIC DNA]</scope>
    <source>
        <strain evidence="5">Tak-1</strain>
    </source>
</reference>
<protein>
    <recommendedName>
        <fullName evidence="3">NADP-dependent oxidoreductase domain-containing protein</fullName>
    </recommendedName>
</protein>
<feature type="region of interest" description="Disordered" evidence="2">
    <location>
        <begin position="43"/>
        <end position="92"/>
    </location>
</feature>
<organism evidence="4 5">
    <name type="scientific">Marchantia polymorpha</name>
    <name type="common">Common liverwort</name>
    <name type="synonym">Marchantia aquatica</name>
    <dbReference type="NCBI Taxonomy" id="3197"/>
    <lineage>
        <taxon>Eukaryota</taxon>
        <taxon>Viridiplantae</taxon>
        <taxon>Streptophyta</taxon>
        <taxon>Embryophyta</taxon>
        <taxon>Marchantiophyta</taxon>
        <taxon>Marchantiopsida</taxon>
        <taxon>Marchantiidae</taxon>
        <taxon>Marchantiales</taxon>
        <taxon>Marchantiaceae</taxon>
        <taxon>Marchantia</taxon>
    </lineage>
</organism>
<dbReference type="InterPro" id="IPR036812">
    <property type="entry name" value="NAD(P)_OxRdtase_dom_sf"/>
</dbReference>
<dbReference type="GO" id="GO:0005737">
    <property type="term" value="C:cytoplasm"/>
    <property type="evidence" value="ECO:0000318"/>
    <property type="project" value="GO_Central"/>
</dbReference>
<dbReference type="SUPFAM" id="SSF51430">
    <property type="entry name" value="NAD(P)-linked oxidoreductase"/>
    <property type="match status" value="1"/>
</dbReference>
<keyword evidence="5" id="KW-1185">Reference proteome</keyword>
<gene>
    <name evidence="4" type="ORF">MARPO_0064s0050</name>
</gene>
<dbReference type="InterPro" id="IPR020471">
    <property type="entry name" value="AKR"/>
</dbReference>
<evidence type="ECO:0000313" key="4">
    <source>
        <dbReference type="EMBL" id="PTQ36367.1"/>
    </source>
</evidence>
<dbReference type="Proteomes" id="UP000244005">
    <property type="component" value="Unassembled WGS sequence"/>
</dbReference>
<dbReference type="CDD" id="cd19093">
    <property type="entry name" value="AKR_AtPLR-like"/>
    <property type="match status" value="1"/>
</dbReference>
<keyword evidence="1" id="KW-0560">Oxidoreductase</keyword>
<feature type="domain" description="NADP-dependent oxidoreductase" evidence="3">
    <location>
        <begin position="103"/>
        <end position="408"/>
    </location>
</feature>
<accession>A0A2R6WR77</accession>
<evidence type="ECO:0000259" key="3">
    <source>
        <dbReference type="Pfam" id="PF00248"/>
    </source>
</evidence>